<keyword evidence="1" id="KW-0378">Hydrolase</keyword>
<dbReference type="GO" id="GO:0005829">
    <property type="term" value="C:cytosol"/>
    <property type="evidence" value="ECO:0007669"/>
    <property type="project" value="TreeGrafter"/>
</dbReference>
<dbReference type="STRING" id="252514.A3224_07740"/>
<accession>A0A143HLZ5</accession>
<dbReference type="Pfam" id="PF13419">
    <property type="entry name" value="HAD_2"/>
    <property type="match status" value="1"/>
</dbReference>
<dbReference type="NCBIfam" id="TIGR01549">
    <property type="entry name" value="HAD-SF-IA-v1"/>
    <property type="match status" value="1"/>
</dbReference>
<reference evidence="2" key="1">
    <citation type="submission" date="2016-03" db="EMBL/GenBank/DDBJ databases">
        <authorList>
            <person name="Lee Y.-S."/>
            <person name="Choi Y.-L."/>
        </authorList>
    </citation>
    <scope>NUCLEOTIDE SEQUENCE [LARGE SCALE GENOMIC DNA]</scope>
    <source>
        <strain evidence="2">DAU221</strain>
    </source>
</reference>
<dbReference type="OrthoDB" id="9782449at2"/>
<dbReference type="GO" id="GO:0008967">
    <property type="term" value="F:phosphoglycolate phosphatase activity"/>
    <property type="evidence" value="ECO:0007669"/>
    <property type="project" value="TreeGrafter"/>
</dbReference>
<dbReference type="SUPFAM" id="SSF56784">
    <property type="entry name" value="HAD-like"/>
    <property type="match status" value="1"/>
</dbReference>
<protein>
    <submittedName>
        <fullName evidence="1">HAD family hydrolase</fullName>
    </submittedName>
</protein>
<dbReference type="InterPro" id="IPR023198">
    <property type="entry name" value="PGP-like_dom2"/>
</dbReference>
<evidence type="ECO:0000313" key="2">
    <source>
        <dbReference type="Proteomes" id="UP000076077"/>
    </source>
</evidence>
<keyword evidence="2" id="KW-1185">Reference proteome</keyword>
<dbReference type="RefSeq" id="WP_067153162.1">
    <property type="nucleotide sequence ID" value="NZ_CP014864.1"/>
</dbReference>
<dbReference type="GO" id="GO:0006281">
    <property type="term" value="P:DNA repair"/>
    <property type="evidence" value="ECO:0007669"/>
    <property type="project" value="TreeGrafter"/>
</dbReference>
<proteinExistence type="predicted"/>
<sequence length="214" mass="23116">MLVILDWDGTVCNSEARIVSCMQRAAERAGLPERSPDAIGNIIGLGLPEAVATLFPDEPLAQQLSLRNYYSEEWMAARKEPLPLFDGVMETLDQLLGAGHRLAVATGKSRRGLNREFEEHGIGSLFTASRCADETASKPNPLMLRELLDETGVAAADAVMVGDTIYDLEMAASAGVASIGVSYGVHEPERLAALRPSAIIDRFSELLDWPPLVP</sequence>
<dbReference type="AlphaFoldDB" id="A0A143HLZ5"/>
<dbReference type="Gene3D" id="3.40.50.1000">
    <property type="entry name" value="HAD superfamily/HAD-like"/>
    <property type="match status" value="1"/>
</dbReference>
<dbReference type="SFLD" id="SFLDS00003">
    <property type="entry name" value="Haloacid_Dehalogenase"/>
    <property type="match status" value="1"/>
</dbReference>
<dbReference type="InterPro" id="IPR006439">
    <property type="entry name" value="HAD-SF_hydro_IA"/>
</dbReference>
<dbReference type="InterPro" id="IPR041492">
    <property type="entry name" value="HAD_2"/>
</dbReference>
<dbReference type="PANTHER" id="PTHR43434">
    <property type="entry name" value="PHOSPHOGLYCOLATE PHOSPHATASE"/>
    <property type="match status" value="1"/>
</dbReference>
<dbReference type="InterPro" id="IPR036412">
    <property type="entry name" value="HAD-like_sf"/>
</dbReference>
<dbReference type="EMBL" id="CP014864">
    <property type="protein sequence ID" value="AMX02490.1"/>
    <property type="molecule type" value="Genomic_DNA"/>
</dbReference>
<dbReference type="Proteomes" id="UP000076077">
    <property type="component" value="Chromosome"/>
</dbReference>
<evidence type="ECO:0000313" key="1">
    <source>
        <dbReference type="EMBL" id="AMX02490.1"/>
    </source>
</evidence>
<organism evidence="1 2">
    <name type="scientific">Microbulbifer thermotolerans</name>
    <dbReference type="NCBI Taxonomy" id="252514"/>
    <lineage>
        <taxon>Bacteria</taxon>
        <taxon>Pseudomonadati</taxon>
        <taxon>Pseudomonadota</taxon>
        <taxon>Gammaproteobacteria</taxon>
        <taxon>Cellvibrionales</taxon>
        <taxon>Microbulbiferaceae</taxon>
        <taxon>Microbulbifer</taxon>
    </lineage>
</organism>
<gene>
    <name evidence="1" type="ORF">A3224_07740</name>
</gene>
<dbReference type="Gene3D" id="1.10.150.240">
    <property type="entry name" value="Putative phosphatase, domain 2"/>
    <property type="match status" value="1"/>
</dbReference>
<dbReference type="SFLD" id="SFLDG01129">
    <property type="entry name" value="C1.5:_HAD__Beta-PGM__Phosphata"/>
    <property type="match status" value="1"/>
</dbReference>
<dbReference type="KEGG" id="mthd:A3224_07740"/>
<dbReference type="GeneID" id="76607936"/>
<dbReference type="InterPro" id="IPR050155">
    <property type="entry name" value="HAD-like_hydrolase_sf"/>
</dbReference>
<dbReference type="PANTHER" id="PTHR43434:SF24">
    <property type="entry name" value="HYDROLASE-RELATED"/>
    <property type="match status" value="1"/>
</dbReference>
<name>A0A143HLZ5_MICTH</name>
<dbReference type="InterPro" id="IPR023214">
    <property type="entry name" value="HAD_sf"/>
</dbReference>